<accession>A0A7J7TEL3</accession>
<comment type="caution">
    <text evidence="2">The sequence shown here is derived from an EMBL/GenBank/DDBJ whole genome shotgun (WGS) entry which is preliminary data.</text>
</comment>
<evidence type="ECO:0000256" key="1">
    <source>
        <dbReference type="SAM" id="MobiDB-lite"/>
    </source>
</evidence>
<name>A0A7J7TEL3_RHIFE</name>
<gene>
    <name evidence="2" type="ORF">mRhiFer1_009003</name>
</gene>
<organism evidence="2 3">
    <name type="scientific">Rhinolophus ferrumequinum</name>
    <name type="common">Greater horseshoe bat</name>
    <dbReference type="NCBI Taxonomy" id="59479"/>
    <lineage>
        <taxon>Eukaryota</taxon>
        <taxon>Metazoa</taxon>
        <taxon>Chordata</taxon>
        <taxon>Craniata</taxon>
        <taxon>Vertebrata</taxon>
        <taxon>Euteleostomi</taxon>
        <taxon>Mammalia</taxon>
        <taxon>Eutheria</taxon>
        <taxon>Laurasiatheria</taxon>
        <taxon>Chiroptera</taxon>
        <taxon>Yinpterochiroptera</taxon>
        <taxon>Rhinolophoidea</taxon>
        <taxon>Rhinolophidae</taxon>
        <taxon>Rhinolophinae</taxon>
        <taxon>Rhinolophus</taxon>
    </lineage>
</organism>
<proteinExistence type="predicted"/>
<evidence type="ECO:0000313" key="2">
    <source>
        <dbReference type="EMBL" id="KAF6298982.1"/>
    </source>
</evidence>
<evidence type="ECO:0000313" key="3">
    <source>
        <dbReference type="Proteomes" id="UP000585614"/>
    </source>
</evidence>
<dbReference type="EMBL" id="JACAGC010000020">
    <property type="protein sequence ID" value="KAF6298982.1"/>
    <property type="molecule type" value="Genomic_DNA"/>
</dbReference>
<reference evidence="2 3" key="1">
    <citation type="journal article" date="2020" name="Nature">
        <title>Six reference-quality genomes reveal evolution of bat adaptations.</title>
        <authorList>
            <person name="Jebb D."/>
            <person name="Huang Z."/>
            <person name="Pippel M."/>
            <person name="Hughes G.M."/>
            <person name="Lavrichenko K."/>
            <person name="Devanna P."/>
            <person name="Winkler S."/>
            <person name="Jermiin L.S."/>
            <person name="Skirmuntt E.C."/>
            <person name="Katzourakis A."/>
            <person name="Burkitt-Gray L."/>
            <person name="Ray D.A."/>
            <person name="Sullivan K.A.M."/>
            <person name="Roscito J.G."/>
            <person name="Kirilenko B.M."/>
            <person name="Davalos L.M."/>
            <person name="Corthals A.P."/>
            <person name="Power M.L."/>
            <person name="Jones G."/>
            <person name="Ransome R.D."/>
            <person name="Dechmann D.K.N."/>
            <person name="Locatelli A.G."/>
            <person name="Puechmaille S.J."/>
            <person name="Fedrigo O."/>
            <person name="Jarvis E.D."/>
            <person name="Hiller M."/>
            <person name="Vernes S.C."/>
            <person name="Myers E.W."/>
            <person name="Teeling E.C."/>
        </authorList>
    </citation>
    <scope>NUCLEOTIDE SEQUENCE [LARGE SCALE GENOMIC DNA]</scope>
    <source>
        <strain evidence="2">MRhiFer1</strain>
        <tissue evidence="2">Lung</tissue>
    </source>
</reference>
<dbReference type="Proteomes" id="UP000585614">
    <property type="component" value="Unassembled WGS sequence"/>
</dbReference>
<sequence length="143" mass="16126">MSSVACVILRNQKQPKCPTAGHWLDRYMSTDRPSPLAQDRLGTSAEIPSSWETPEPQKPGRLVAINTPWYGRARDYYEAVTSDRWSSVLTWKRSQRGGAGGQEPFADVVWELGCEGGATFYAFVPLDSFTLCVYGFYNYKNIF</sequence>
<protein>
    <submittedName>
        <fullName evidence="2">Uncharacterized protein</fullName>
    </submittedName>
</protein>
<dbReference type="AlphaFoldDB" id="A0A7J7TEL3"/>
<feature type="region of interest" description="Disordered" evidence="1">
    <location>
        <begin position="32"/>
        <end position="58"/>
    </location>
</feature>